<gene>
    <name evidence="5" type="ORF">O181_069287</name>
</gene>
<dbReference type="Gene3D" id="1.20.120.1080">
    <property type="match status" value="1"/>
</dbReference>
<name>A0A9Q3I750_9BASI</name>
<sequence>MKELEEDTVPDCQRANLVSVFLLLKVLGINDLIGIYCLDPPPGYTLVWSLDLLYALGAQNDRGELTKDGQRMAKCPIDAMWSKAIVEMEKHQCAKEVCSIVSILYADRAQLNFVQPGGDHFAILNVYDLCMITIVLR</sequence>
<dbReference type="OrthoDB" id="10253254at2759"/>
<dbReference type="InterPro" id="IPR048333">
    <property type="entry name" value="HA2_WH"/>
</dbReference>
<keyword evidence="6" id="KW-1185">Reference proteome</keyword>
<dbReference type="PANTHER" id="PTHR18934">
    <property type="entry name" value="ATP-DEPENDENT RNA HELICASE"/>
    <property type="match status" value="1"/>
</dbReference>
<evidence type="ECO:0000256" key="2">
    <source>
        <dbReference type="ARBA" id="ARBA00022840"/>
    </source>
</evidence>
<organism evidence="5 6">
    <name type="scientific">Austropuccinia psidii MF-1</name>
    <dbReference type="NCBI Taxonomy" id="1389203"/>
    <lineage>
        <taxon>Eukaryota</taxon>
        <taxon>Fungi</taxon>
        <taxon>Dikarya</taxon>
        <taxon>Basidiomycota</taxon>
        <taxon>Pucciniomycotina</taxon>
        <taxon>Pucciniomycetes</taxon>
        <taxon>Pucciniales</taxon>
        <taxon>Sphaerophragmiaceae</taxon>
        <taxon>Austropuccinia</taxon>
    </lineage>
</organism>
<keyword evidence="1" id="KW-0547">Nucleotide-binding</keyword>
<evidence type="ECO:0000256" key="1">
    <source>
        <dbReference type="ARBA" id="ARBA00022741"/>
    </source>
</evidence>
<accession>A0A9Q3I750</accession>
<protein>
    <recommendedName>
        <fullName evidence="4">Helicase-associated domain-containing protein</fullName>
    </recommendedName>
</protein>
<dbReference type="GO" id="GO:0003724">
    <property type="term" value="F:RNA helicase activity"/>
    <property type="evidence" value="ECO:0007669"/>
    <property type="project" value="UniProtKB-EC"/>
</dbReference>
<evidence type="ECO:0000259" key="4">
    <source>
        <dbReference type="SMART" id="SM00847"/>
    </source>
</evidence>
<dbReference type="Proteomes" id="UP000765509">
    <property type="component" value="Unassembled WGS sequence"/>
</dbReference>
<dbReference type="AlphaFoldDB" id="A0A9Q3I750"/>
<keyword evidence="2" id="KW-0067">ATP-binding</keyword>
<dbReference type="PANTHER" id="PTHR18934:SF83">
    <property type="entry name" value="PRE-MRNA-SPLICING FACTOR ATP-DEPENDENT RNA HELICASE DHX16"/>
    <property type="match status" value="1"/>
</dbReference>
<feature type="domain" description="Helicase-associated" evidence="4">
    <location>
        <begin position="48"/>
        <end position="124"/>
    </location>
</feature>
<dbReference type="GO" id="GO:0071013">
    <property type="term" value="C:catalytic step 2 spliceosome"/>
    <property type="evidence" value="ECO:0007669"/>
    <property type="project" value="TreeGrafter"/>
</dbReference>
<dbReference type="SMART" id="SM00847">
    <property type="entry name" value="HA2"/>
    <property type="match status" value="1"/>
</dbReference>
<proteinExistence type="predicted"/>
<dbReference type="SUPFAM" id="SSF52540">
    <property type="entry name" value="P-loop containing nucleoside triphosphate hydrolases"/>
    <property type="match status" value="1"/>
</dbReference>
<comment type="catalytic activity">
    <reaction evidence="3">
        <text>ATP + H2O = ADP + phosphate + H(+)</text>
        <dbReference type="Rhea" id="RHEA:13065"/>
        <dbReference type="ChEBI" id="CHEBI:15377"/>
        <dbReference type="ChEBI" id="CHEBI:15378"/>
        <dbReference type="ChEBI" id="CHEBI:30616"/>
        <dbReference type="ChEBI" id="CHEBI:43474"/>
        <dbReference type="ChEBI" id="CHEBI:456216"/>
        <dbReference type="EC" id="3.6.4.13"/>
    </reaction>
</comment>
<dbReference type="InterPro" id="IPR007502">
    <property type="entry name" value="Helicase-assoc_dom"/>
</dbReference>
<dbReference type="GO" id="GO:0005524">
    <property type="term" value="F:ATP binding"/>
    <property type="evidence" value="ECO:0007669"/>
    <property type="project" value="UniProtKB-KW"/>
</dbReference>
<evidence type="ECO:0000313" key="6">
    <source>
        <dbReference type="Proteomes" id="UP000765509"/>
    </source>
</evidence>
<dbReference type="EMBL" id="AVOT02035273">
    <property type="protein sequence ID" value="MBW0529572.1"/>
    <property type="molecule type" value="Genomic_DNA"/>
</dbReference>
<dbReference type="Pfam" id="PF04408">
    <property type="entry name" value="WHD_HA2"/>
    <property type="match status" value="1"/>
</dbReference>
<dbReference type="InterPro" id="IPR027417">
    <property type="entry name" value="P-loop_NTPase"/>
</dbReference>
<reference evidence="5" key="1">
    <citation type="submission" date="2021-03" db="EMBL/GenBank/DDBJ databases">
        <title>Draft genome sequence of rust myrtle Austropuccinia psidii MF-1, a brazilian biotype.</title>
        <authorList>
            <person name="Quecine M.C."/>
            <person name="Pachon D.M.R."/>
            <person name="Bonatelli M.L."/>
            <person name="Correr F.H."/>
            <person name="Franceschini L.M."/>
            <person name="Leite T.F."/>
            <person name="Margarido G.R.A."/>
            <person name="Almeida C.A."/>
            <person name="Ferrarezi J.A."/>
            <person name="Labate C.A."/>
        </authorList>
    </citation>
    <scope>NUCLEOTIDE SEQUENCE</scope>
    <source>
        <strain evidence="5">MF-1</strain>
    </source>
</reference>
<evidence type="ECO:0000313" key="5">
    <source>
        <dbReference type="EMBL" id="MBW0529572.1"/>
    </source>
</evidence>
<evidence type="ECO:0000256" key="3">
    <source>
        <dbReference type="ARBA" id="ARBA00047984"/>
    </source>
</evidence>
<dbReference type="GO" id="GO:0003723">
    <property type="term" value="F:RNA binding"/>
    <property type="evidence" value="ECO:0007669"/>
    <property type="project" value="TreeGrafter"/>
</dbReference>
<comment type="caution">
    <text evidence="5">The sequence shown here is derived from an EMBL/GenBank/DDBJ whole genome shotgun (WGS) entry which is preliminary data.</text>
</comment>